<comment type="caution">
    <text evidence="2">The sequence shown here is derived from an EMBL/GenBank/DDBJ whole genome shotgun (WGS) entry which is preliminary data.</text>
</comment>
<protein>
    <recommendedName>
        <fullName evidence="4">Ricin B lectin domain-containing protein</fullName>
    </recommendedName>
</protein>
<dbReference type="InterPro" id="IPR035992">
    <property type="entry name" value="Ricin_B-like_lectins"/>
</dbReference>
<name>A0A835Y170_9CHLO</name>
<dbReference type="SUPFAM" id="SSF50370">
    <property type="entry name" value="Ricin B-like lectins"/>
    <property type="match status" value="1"/>
</dbReference>
<feature type="chain" id="PRO_5032553837" description="Ricin B lectin domain-containing protein" evidence="1">
    <location>
        <begin position="34"/>
        <end position="576"/>
    </location>
</feature>
<feature type="signal peptide" evidence="1">
    <location>
        <begin position="1"/>
        <end position="33"/>
    </location>
</feature>
<dbReference type="Gene3D" id="2.80.10.50">
    <property type="match status" value="1"/>
</dbReference>
<evidence type="ECO:0000313" key="3">
    <source>
        <dbReference type="Proteomes" id="UP000612055"/>
    </source>
</evidence>
<sequence>MMVLGAGRRTEGAMATSLRSCLLVVVLSTSALALRPAVDPSSIADDTHGVMMPSNRKLLQAAPSAAPTYGPSYPPSYAPAYPPPAYGPAYPPSYPPTYYPPPPFDRLRITELTINVNESCAVSQATCQTPESGSFCALYSRPADYPATAPWDCDALYSPSGEYMLSFIPEFGHTPAVMKLHPNGSIADYTWVGQWYIANTPFPQFTFYMLPGGGWGAGAVKNQTNLAYRYASSERSNAPYTLFPPAFGDDNAPFTLMLRDNGVLVVKNALNDTVWASVGEFWSTCEAFSTRPNDSNQTMCTCQCPQGTINMWRHFAGQPQDCSQNSTTMPMDSDMSQCLDLGEPITLFTETRAIRDGEPMVIGVAGDLIPGAPITQELYADIADDVTGYQFETVPAKDVNSTMGLWTQMEIKMYNLRIVGSDLCLGVDGDTTDNVPVVALPCNETHGQLFVVTGMHSELILWHVNATVGDGYPYCVSVVNSTTEVGAGLEMRQCSRLTDSGEDYGQVFWRMSLADEEPLNNLRRSALEKKPAVVAEDLSYYSGGGASGSFLGAPEDTAEAYAIDLSDDTDADDGSN</sequence>
<dbReference type="EMBL" id="JAEHOE010000046">
    <property type="protein sequence ID" value="KAG2492201.1"/>
    <property type="molecule type" value="Genomic_DNA"/>
</dbReference>
<accession>A0A835Y170</accession>
<proteinExistence type="predicted"/>
<dbReference type="CDD" id="cd00161">
    <property type="entry name" value="beta-trefoil_Ricin-like"/>
    <property type="match status" value="1"/>
</dbReference>
<organism evidence="2 3">
    <name type="scientific">Edaphochlamys debaryana</name>
    <dbReference type="NCBI Taxonomy" id="47281"/>
    <lineage>
        <taxon>Eukaryota</taxon>
        <taxon>Viridiplantae</taxon>
        <taxon>Chlorophyta</taxon>
        <taxon>core chlorophytes</taxon>
        <taxon>Chlorophyceae</taxon>
        <taxon>CS clade</taxon>
        <taxon>Chlamydomonadales</taxon>
        <taxon>Chlamydomonadales incertae sedis</taxon>
        <taxon>Edaphochlamys</taxon>
    </lineage>
</organism>
<keyword evidence="1" id="KW-0732">Signal</keyword>
<evidence type="ECO:0000313" key="2">
    <source>
        <dbReference type="EMBL" id="KAG2492201.1"/>
    </source>
</evidence>
<keyword evidence="3" id="KW-1185">Reference proteome</keyword>
<reference evidence="2" key="1">
    <citation type="journal article" date="2020" name="bioRxiv">
        <title>Comparative genomics of Chlamydomonas.</title>
        <authorList>
            <person name="Craig R.J."/>
            <person name="Hasan A.R."/>
            <person name="Ness R.W."/>
            <person name="Keightley P.D."/>
        </authorList>
    </citation>
    <scope>NUCLEOTIDE SEQUENCE</scope>
    <source>
        <strain evidence="2">CCAP 11/70</strain>
    </source>
</reference>
<evidence type="ECO:0008006" key="4">
    <source>
        <dbReference type="Google" id="ProtNLM"/>
    </source>
</evidence>
<evidence type="ECO:0000256" key="1">
    <source>
        <dbReference type="SAM" id="SignalP"/>
    </source>
</evidence>
<dbReference type="AlphaFoldDB" id="A0A835Y170"/>
<dbReference type="Proteomes" id="UP000612055">
    <property type="component" value="Unassembled WGS sequence"/>
</dbReference>
<gene>
    <name evidence="2" type="ORF">HYH03_009448</name>
</gene>